<dbReference type="SUPFAM" id="SSF51735">
    <property type="entry name" value="NAD(P)-binding Rossmann-fold domains"/>
    <property type="match status" value="1"/>
</dbReference>
<dbReference type="PANTHER" id="PTHR43401">
    <property type="entry name" value="L-THREONINE 3-DEHYDROGENASE"/>
    <property type="match status" value="1"/>
</dbReference>
<feature type="domain" description="Alcohol dehydrogenase-like C-terminal" evidence="2">
    <location>
        <begin position="184"/>
        <end position="317"/>
    </location>
</feature>
<dbReference type="Proteomes" id="UP000681425">
    <property type="component" value="Chromosome"/>
</dbReference>
<feature type="domain" description="Alcohol dehydrogenase-like N-terminal" evidence="3">
    <location>
        <begin position="25"/>
        <end position="143"/>
    </location>
</feature>
<dbReference type="InterPro" id="IPR013149">
    <property type="entry name" value="ADH-like_C"/>
</dbReference>
<accession>A0A975KBD8</accession>
<dbReference type="Gene3D" id="3.40.50.720">
    <property type="entry name" value="NAD(P)-binding Rossmann-like Domain"/>
    <property type="match status" value="1"/>
</dbReference>
<proteinExistence type="predicted"/>
<dbReference type="Gene3D" id="3.90.180.10">
    <property type="entry name" value="Medium-chain alcohol dehydrogenases, catalytic domain"/>
    <property type="match status" value="1"/>
</dbReference>
<evidence type="ECO:0000259" key="2">
    <source>
        <dbReference type="Pfam" id="PF00107"/>
    </source>
</evidence>
<evidence type="ECO:0000259" key="3">
    <source>
        <dbReference type="Pfam" id="PF08240"/>
    </source>
</evidence>
<dbReference type="SUPFAM" id="SSF50129">
    <property type="entry name" value="GroES-like"/>
    <property type="match status" value="1"/>
</dbReference>
<reference evidence="4" key="1">
    <citation type="submission" date="2021-04" db="EMBL/GenBank/DDBJ databases">
        <title>Isolation of p-tert-butylphenol degrading bacteria Sphingobium phenoxybenzoativorans Tas13 from active sludge.</title>
        <authorList>
            <person name="Li Y."/>
        </authorList>
    </citation>
    <scope>NUCLEOTIDE SEQUENCE</scope>
    <source>
        <strain evidence="4">Tas13</strain>
    </source>
</reference>
<dbReference type="InterPro" id="IPR013154">
    <property type="entry name" value="ADH-like_N"/>
</dbReference>
<organism evidence="4 5">
    <name type="scientific">Sphingobium phenoxybenzoativorans</name>
    <dbReference type="NCBI Taxonomy" id="1592790"/>
    <lineage>
        <taxon>Bacteria</taxon>
        <taxon>Pseudomonadati</taxon>
        <taxon>Pseudomonadota</taxon>
        <taxon>Alphaproteobacteria</taxon>
        <taxon>Sphingomonadales</taxon>
        <taxon>Sphingomonadaceae</taxon>
        <taxon>Sphingobium</taxon>
    </lineage>
</organism>
<name>A0A975KBD8_9SPHN</name>
<dbReference type="KEGG" id="spph:KFK14_05245"/>
<evidence type="ECO:0000313" key="4">
    <source>
        <dbReference type="EMBL" id="QUT06847.1"/>
    </source>
</evidence>
<dbReference type="AlphaFoldDB" id="A0A975KBD8"/>
<dbReference type="InterPro" id="IPR036291">
    <property type="entry name" value="NAD(P)-bd_dom_sf"/>
</dbReference>
<evidence type="ECO:0000313" key="5">
    <source>
        <dbReference type="Proteomes" id="UP000681425"/>
    </source>
</evidence>
<dbReference type="Pfam" id="PF08240">
    <property type="entry name" value="ADH_N"/>
    <property type="match status" value="1"/>
</dbReference>
<evidence type="ECO:0000256" key="1">
    <source>
        <dbReference type="ARBA" id="ARBA00023002"/>
    </source>
</evidence>
<dbReference type="InterPro" id="IPR011032">
    <property type="entry name" value="GroES-like_sf"/>
</dbReference>
<dbReference type="CDD" id="cd08231">
    <property type="entry name" value="MDR_TM0436_like"/>
    <property type="match status" value="1"/>
</dbReference>
<dbReference type="InterPro" id="IPR050129">
    <property type="entry name" value="Zn_alcohol_dh"/>
</dbReference>
<dbReference type="Pfam" id="PF00107">
    <property type="entry name" value="ADH_zinc_N"/>
    <property type="match status" value="1"/>
</dbReference>
<dbReference type="RefSeq" id="WP_212610137.1">
    <property type="nucleotide sequence ID" value="NZ_CP073910.1"/>
</dbReference>
<gene>
    <name evidence="4" type="ORF">KFK14_05245</name>
</gene>
<dbReference type="EMBL" id="CP073910">
    <property type="protein sequence ID" value="QUT06847.1"/>
    <property type="molecule type" value="Genomic_DNA"/>
</dbReference>
<dbReference type="GO" id="GO:0016491">
    <property type="term" value="F:oxidoreductase activity"/>
    <property type="evidence" value="ECO:0007669"/>
    <property type="project" value="UniProtKB-KW"/>
</dbReference>
<keyword evidence="5" id="KW-1185">Reference proteome</keyword>
<sequence>MARAAVLIAEGVVEAREVPIFEPEAGGLLLRVVLGGVCGTDLHMIHRLANEFPLPIILGHEGVGQIEKLGDRMDRDSAGEPVKVGDLVYWSPMVACNQCYTCTILESSPCTEAAHFAEADQPSWCSHADYAWLPRGMSFFKVPEGASIDAIMALGCALPTAVGSIDVAGAIKFGETVVVQGAGPVGLAATLVAHVSGAREIIVIDNNDMRLERAKQLGATATLSLDALSPDERKAAVMDVCGRTGPNMVVEAAGSLPAFPEGIFLGGHNGRYCVAGLWGAAGEIPTTPRELVLKNFTVRGSMAPRPKYYYHALHLAARMADKLPLAELITHRFGIGQAADAYRAVQSGEAVKVVIDPSIP</sequence>
<protein>
    <submittedName>
        <fullName evidence="4">Zinc-binding dehydrogenase</fullName>
    </submittedName>
</protein>
<keyword evidence="1" id="KW-0560">Oxidoreductase</keyword>